<evidence type="ECO:0000313" key="3">
    <source>
        <dbReference type="Proteomes" id="UP001444146"/>
    </source>
</evidence>
<dbReference type="Proteomes" id="UP001444146">
    <property type="component" value="Unassembled WGS sequence"/>
</dbReference>
<keyword evidence="1" id="KW-0472">Membrane</keyword>
<comment type="caution">
    <text evidence="2">The sequence shown here is derived from an EMBL/GenBank/DDBJ whole genome shotgun (WGS) entry which is preliminary data.</text>
</comment>
<reference evidence="2 3" key="1">
    <citation type="submission" date="2024-01" db="EMBL/GenBank/DDBJ databases">
        <title>Pseudocitrobacter sp. Endophytic strain Cyp-38L.</title>
        <authorList>
            <person name="Amer M.A."/>
            <person name="Hamed S.M."/>
        </authorList>
    </citation>
    <scope>NUCLEOTIDE SEQUENCE [LARGE SCALE GENOMIC DNA]</scope>
    <source>
        <strain evidence="2 3">Cyp38S</strain>
    </source>
</reference>
<accession>A0ABV0HPU2</accession>
<evidence type="ECO:0000256" key="1">
    <source>
        <dbReference type="SAM" id="Phobius"/>
    </source>
</evidence>
<evidence type="ECO:0000313" key="2">
    <source>
        <dbReference type="EMBL" id="MEO3992451.1"/>
    </source>
</evidence>
<dbReference type="EMBL" id="JAYMYY010000011">
    <property type="protein sequence ID" value="MEO3992451.1"/>
    <property type="molecule type" value="Genomic_DNA"/>
</dbReference>
<sequence>MRFIVLTVLYIAVIIIKHLQWKNLLAGESGEILSYINIVFFYPLATACLVGAAFCVILRKTAQRQIIMATNVMMGIILTVSSALYLWENTFWRWTYTAPNAPVTLTFPNGEWKTVVTNPHGYRMTVVMKGTHVGISVFVTSQDADNIHNFDELLTSQQIRFKENYKGDAFKLKPCKIEGFKCATQEYIRTAENGKEKTNISMFLLDDIHLIQIAAIIDEKYTDEYYDEVMAIMNTAKAVVK</sequence>
<feature type="transmembrane region" description="Helical" evidence="1">
    <location>
        <begin position="66"/>
        <end position="87"/>
    </location>
</feature>
<gene>
    <name evidence="2" type="ORF">VSR74_21905</name>
</gene>
<name>A0ABV0HPU2_9ENTR</name>
<proteinExistence type="predicted"/>
<keyword evidence="1" id="KW-0812">Transmembrane</keyword>
<protein>
    <submittedName>
        <fullName evidence="2">Uncharacterized protein</fullName>
    </submittedName>
</protein>
<feature type="transmembrane region" description="Helical" evidence="1">
    <location>
        <begin position="36"/>
        <end position="59"/>
    </location>
</feature>
<keyword evidence="1" id="KW-1133">Transmembrane helix</keyword>
<dbReference type="RefSeq" id="WP_347796657.1">
    <property type="nucleotide sequence ID" value="NZ_JAYMYY010000011.1"/>
</dbReference>
<organism evidence="2 3">
    <name type="scientific">Pseudocitrobacter cyperus</name>
    <dbReference type="NCBI Taxonomy" id="3112843"/>
    <lineage>
        <taxon>Bacteria</taxon>
        <taxon>Pseudomonadati</taxon>
        <taxon>Pseudomonadota</taxon>
        <taxon>Gammaproteobacteria</taxon>
        <taxon>Enterobacterales</taxon>
        <taxon>Enterobacteriaceae</taxon>
        <taxon>Pseudocitrobacter</taxon>
    </lineage>
</organism>
<keyword evidence="3" id="KW-1185">Reference proteome</keyword>